<name>A0A7L9TYI5_9BURK</name>
<dbReference type="SUPFAM" id="SSF56601">
    <property type="entry name" value="beta-lactamase/transpeptidase-like"/>
    <property type="match status" value="1"/>
</dbReference>
<proteinExistence type="predicted"/>
<evidence type="ECO:0000256" key="1">
    <source>
        <dbReference type="ARBA" id="ARBA00022801"/>
    </source>
</evidence>
<organism evidence="4 5">
    <name type="scientific">Massilia litorea</name>
    <dbReference type="NCBI Taxonomy" id="2769491"/>
    <lineage>
        <taxon>Bacteria</taxon>
        <taxon>Pseudomonadati</taxon>
        <taxon>Pseudomonadota</taxon>
        <taxon>Betaproteobacteria</taxon>
        <taxon>Burkholderiales</taxon>
        <taxon>Oxalobacteraceae</taxon>
        <taxon>Telluria group</taxon>
        <taxon>Massilia</taxon>
    </lineage>
</organism>
<feature type="domain" description="Beta-lactamase-related" evidence="3">
    <location>
        <begin position="118"/>
        <end position="367"/>
    </location>
</feature>
<dbReference type="Proteomes" id="UP000593875">
    <property type="component" value="Chromosome"/>
</dbReference>
<evidence type="ECO:0000313" key="4">
    <source>
        <dbReference type="EMBL" id="QOL47844.1"/>
    </source>
</evidence>
<dbReference type="GO" id="GO:0016787">
    <property type="term" value="F:hydrolase activity"/>
    <property type="evidence" value="ECO:0007669"/>
    <property type="project" value="UniProtKB-KW"/>
</dbReference>
<feature type="chain" id="PRO_5032555538" evidence="2">
    <location>
        <begin position="26"/>
        <end position="386"/>
    </location>
</feature>
<dbReference type="KEGG" id="mlir:LPB04_12485"/>
<dbReference type="InterPro" id="IPR006311">
    <property type="entry name" value="TAT_signal"/>
</dbReference>
<evidence type="ECO:0000256" key="2">
    <source>
        <dbReference type="SAM" id="SignalP"/>
    </source>
</evidence>
<keyword evidence="2" id="KW-0732">Signal</keyword>
<gene>
    <name evidence="4" type="ORF">LPB04_12485</name>
</gene>
<evidence type="ECO:0000313" key="5">
    <source>
        <dbReference type="Proteomes" id="UP000593875"/>
    </source>
</evidence>
<dbReference type="PROSITE" id="PS51318">
    <property type="entry name" value="TAT"/>
    <property type="match status" value="1"/>
</dbReference>
<sequence>MTRMTRRSSLFLGMAALLASAGLHAAQPAAQPASYFPPAGEWARKAPAELGMDAAALAAALQYAQGHETERAVDFSDQEATFGSRLGSMPTRRAHTNGVVIYKGYVVAEFGDTNFVDPTYSVAKSMLSTLAGVARRDGRIGKLDEPVARRVNDGGYASAQNAPITWKHHLQQESEWQGSMWGKNADFIGKEQFGAGERKPRTPGAPGTYYEYNDVRINRFALSLLRVFDKPLPEVFQEQVMDVIGASTTWKWVPYTNSYVELNGKQVPSVSGGTRWGGGMWINSWDMARFGYLWLRGGAWNGRQVVPAGYVKEALTPSEHGPDYGYLWWLNTKGKTLPGLPTNAFAALGAGSNTILVSPDHDLVIVWRWHGGNVAEFGKRVIAAIR</sequence>
<dbReference type="Pfam" id="PF00144">
    <property type="entry name" value="Beta-lactamase"/>
    <property type="match status" value="1"/>
</dbReference>
<dbReference type="PANTHER" id="PTHR43283:SF11">
    <property type="entry name" value="BETA-LACTAMASE-RELATED DOMAIN-CONTAINING PROTEIN"/>
    <property type="match status" value="1"/>
</dbReference>
<dbReference type="AlphaFoldDB" id="A0A7L9TYI5"/>
<dbReference type="RefSeq" id="WP_193684900.1">
    <property type="nucleotide sequence ID" value="NZ_CP062941.1"/>
</dbReference>
<accession>A0A7L9TYI5</accession>
<dbReference type="EMBL" id="CP062941">
    <property type="protein sequence ID" value="QOL47844.1"/>
    <property type="molecule type" value="Genomic_DNA"/>
</dbReference>
<evidence type="ECO:0000259" key="3">
    <source>
        <dbReference type="Pfam" id="PF00144"/>
    </source>
</evidence>
<keyword evidence="1 4" id="KW-0378">Hydrolase</keyword>
<keyword evidence="5" id="KW-1185">Reference proteome</keyword>
<feature type="signal peptide" evidence="2">
    <location>
        <begin position="1"/>
        <end position="25"/>
    </location>
</feature>
<dbReference type="InterPro" id="IPR001466">
    <property type="entry name" value="Beta-lactam-related"/>
</dbReference>
<dbReference type="PANTHER" id="PTHR43283">
    <property type="entry name" value="BETA-LACTAMASE-RELATED"/>
    <property type="match status" value="1"/>
</dbReference>
<reference evidence="4 5" key="1">
    <citation type="submission" date="2020-10" db="EMBL/GenBank/DDBJ databases">
        <title>Genome sequencing of Massilia sp. LPB0304.</title>
        <authorList>
            <person name="Kim J."/>
        </authorList>
    </citation>
    <scope>NUCLEOTIDE SEQUENCE [LARGE SCALE GENOMIC DNA]</scope>
    <source>
        <strain evidence="4 5">LPB0304</strain>
    </source>
</reference>
<dbReference type="Gene3D" id="3.40.710.10">
    <property type="entry name" value="DD-peptidase/beta-lactamase superfamily"/>
    <property type="match status" value="1"/>
</dbReference>
<dbReference type="InterPro" id="IPR012338">
    <property type="entry name" value="Beta-lactam/transpept-like"/>
</dbReference>
<dbReference type="InterPro" id="IPR050789">
    <property type="entry name" value="Diverse_Enzym_Activities"/>
</dbReference>
<protein>
    <submittedName>
        <fullName evidence="4">Serine hydrolase</fullName>
    </submittedName>
</protein>